<dbReference type="EMBL" id="BAAATK010000005">
    <property type="protein sequence ID" value="GAA2426844.1"/>
    <property type="molecule type" value="Genomic_DNA"/>
</dbReference>
<keyword evidence="3" id="KW-1185">Reference proteome</keyword>
<accession>A0ABN3JEZ1</accession>
<sequence>MEEPSEAAGPVGTSAGLDMEPADRLREQARSRGLELSGENGPLQQLTKCSRRGRLRG</sequence>
<dbReference type="Proteomes" id="UP001500460">
    <property type="component" value="Unassembled WGS sequence"/>
</dbReference>
<feature type="region of interest" description="Disordered" evidence="1">
    <location>
        <begin position="1"/>
        <end position="57"/>
    </location>
</feature>
<protein>
    <submittedName>
        <fullName evidence="2">Uncharacterized protein</fullName>
    </submittedName>
</protein>
<comment type="caution">
    <text evidence="2">The sequence shown here is derived from an EMBL/GenBank/DDBJ whole genome shotgun (WGS) entry which is preliminary data.</text>
</comment>
<evidence type="ECO:0000313" key="3">
    <source>
        <dbReference type="Proteomes" id="UP001500460"/>
    </source>
</evidence>
<proteinExistence type="predicted"/>
<organism evidence="2 3">
    <name type="scientific">Streptomyces glaucus</name>
    <dbReference type="NCBI Taxonomy" id="284029"/>
    <lineage>
        <taxon>Bacteria</taxon>
        <taxon>Bacillati</taxon>
        <taxon>Actinomycetota</taxon>
        <taxon>Actinomycetes</taxon>
        <taxon>Kitasatosporales</taxon>
        <taxon>Streptomycetaceae</taxon>
        <taxon>Streptomyces</taxon>
    </lineage>
</organism>
<name>A0ABN3JEZ1_9ACTN</name>
<evidence type="ECO:0000256" key="1">
    <source>
        <dbReference type="SAM" id="MobiDB-lite"/>
    </source>
</evidence>
<gene>
    <name evidence="2" type="ORF">GCM10010421_12590</name>
</gene>
<feature type="compositionally biased region" description="Basic and acidic residues" evidence="1">
    <location>
        <begin position="21"/>
        <end position="33"/>
    </location>
</feature>
<reference evidence="2 3" key="1">
    <citation type="journal article" date="2019" name="Int. J. Syst. Evol. Microbiol.">
        <title>The Global Catalogue of Microorganisms (GCM) 10K type strain sequencing project: providing services to taxonomists for standard genome sequencing and annotation.</title>
        <authorList>
            <consortium name="The Broad Institute Genomics Platform"/>
            <consortium name="The Broad Institute Genome Sequencing Center for Infectious Disease"/>
            <person name="Wu L."/>
            <person name="Ma J."/>
        </authorList>
    </citation>
    <scope>NUCLEOTIDE SEQUENCE [LARGE SCALE GENOMIC DNA]</scope>
    <source>
        <strain evidence="2 3">JCM 6922</strain>
    </source>
</reference>
<evidence type="ECO:0000313" key="2">
    <source>
        <dbReference type="EMBL" id="GAA2426844.1"/>
    </source>
</evidence>